<dbReference type="GO" id="GO:0009277">
    <property type="term" value="C:fungal-type cell wall"/>
    <property type="evidence" value="ECO:0007669"/>
    <property type="project" value="TreeGrafter"/>
</dbReference>
<dbReference type="PANTHER" id="PTHR16631">
    <property type="entry name" value="GLUCAN 1,3-BETA-GLUCOSIDASE"/>
    <property type="match status" value="1"/>
</dbReference>
<evidence type="ECO:0000256" key="8">
    <source>
        <dbReference type="SAM" id="SignalP"/>
    </source>
</evidence>
<dbReference type="AlphaFoldDB" id="A0A9P7Z1C2"/>
<reference evidence="9" key="1">
    <citation type="journal article" date="2021" name="IMA Fungus">
        <title>Genomic characterization of three marine fungi, including Emericellopsis atlantica sp. nov. with signatures of a generalist lifestyle and marine biomass degradation.</title>
        <authorList>
            <person name="Hagestad O.C."/>
            <person name="Hou L."/>
            <person name="Andersen J.H."/>
            <person name="Hansen E.H."/>
            <person name="Altermark B."/>
            <person name="Li C."/>
            <person name="Kuhnert E."/>
            <person name="Cox R.J."/>
            <person name="Crous P.W."/>
            <person name="Spatafora J.W."/>
            <person name="Lail K."/>
            <person name="Amirebrahimi M."/>
            <person name="Lipzen A."/>
            <person name="Pangilinan J."/>
            <person name="Andreopoulos W."/>
            <person name="Hayes R.D."/>
            <person name="Ng V."/>
            <person name="Grigoriev I.V."/>
            <person name="Jackson S.A."/>
            <person name="Sutton T.D.S."/>
            <person name="Dobson A.D.W."/>
            <person name="Rama T."/>
        </authorList>
    </citation>
    <scope>NUCLEOTIDE SEQUENCE</scope>
    <source>
        <strain evidence="9">TRa3180A</strain>
    </source>
</reference>
<evidence type="ECO:0000256" key="7">
    <source>
        <dbReference type="RuleBase" id="RU004335"/>
    </source>
</evidence>
<keyword evidence="6 9" id="KW-0378">Hydrolase</keyword>
<dbReference type="SUPFAM" id="SSF51445">
    <property type="entry name" value="(Trans)glycosidases"/>
    <property type="match status" value="1"/>
</dbReference>
<evidence type="ECO:0000256" key="3">
    <source>
        <dbReference type="ARBA" id="ARBA00022512"/>
    </source>
</evidence>
<comment type="similarity">
    <text evidence="2 7">Belongs to the glycosyl hydrolase 17 family.</text>
</comment>
<dbReference type="GO" id="GO:0005975">
    <property type="term" value="P:carbohydrate metabolic process"/>
    <property type="evidence" value="ECO:0007669"/>
    <property type="project" value="InterPro"/>
</dbReference>
<dbReference type="PANTHER" id="PTHR16631:SF14">
    <property type="entry name" value="FAMILY 17 GLUCOSIDASE SCW10-RELATED"/>
    <property type="match status" value="1"/>
</dbReference>
<dbReference type="InterPro" id="IPR017853">
    <property type="entry name" value="GH"/>
</dbReference>
<accession>A0A9P7Z1C2</accession>
<protein>
    <submittedName>
        <fullName evidence="9">Glycoside hydrolase superfamily</fullName>
    </submittedName>
</protein>
<organism evidence="9 10">
    <name type="scientific">Calycina marina</name>
    <dbReference type="NCBI Taxonomy" id="1763456"/>
    <lineage>
        <taxon>Eukaryota</taxon>
        <taxon>Fungi</taxon>
        <taxon>Dikarya</taxon>
        <taxon>Ascomycota</taxon>
        <taxon>Pezizomycotina</taxon>
        <taxon>Leotiomycetes</taxon>
        <taxon>Helotiales</taxon>
        <taxon>Pezizellaceae</taxon>
        <taxon>Calycina</taxon>
    </lineage>
</organism>
<dbReference type="InterPro" id="IPR000490">
    <property type="entry name" value="Glyco_hydro_17"/>
</dbReference>
<dbReference type="Gene3D" id="3.20.20.80">
    <property type="entry name" value="Glycosidases"/>
    <property type="match status" value="1"/>
</dbReference>
<keyword evidence="5 8" id="KW-0732">Signal</keyword>
<dbReference type="GO" id="GO:0071555">
    <property type="term" value="P:cell wall organization"/>
    <property type="evidence" value="ECO:0007669"/>
    <property type="project" value="TreeGrafter"/>
</dbReference>
<feature type="signal peptide" evidence="8">
    <location>
        <begin position="1"/>
        <end position="19"/>
    </location>
</feature>
<evidence type="ECO:0000256" key="5">
    <source>
        <dbReference type="ARBA" id="ARBA00022729"/>
    </source>
</evidence>
<keyword evidence="4" id="KW-0964">Secreted</keyword>
<evidence type="ECO:0000313" key="10">
    <source>
        <dbReference type="Proteomes" id="UP000887226"/>
    </source>
</evidence>
<gene>
    <name evidence="9" type="ORF">BJ878DRAFT_118001</name>
</gene>
<comment type="caution">
    <text evidence="9">The sequence shown here is derived from an EMBL/GenBank/DDBJ whole genome shotgun (WGS) entry which is preliminary data.</text>
</comment>
<keyword evidence="10" id="KW-1185">Reference proteome</keyword>
<feature type="chain" id="PRO_5040425212" evidence="8">
    <location>
        <begin position="20"/>
        <end position="448"/>
    </location>
</feature>
<evidence type="ECO:0000256" key="1">
    <source>
        <dbReference type="ARBA" id="ARBA00004191"/>
    </source>
</evidence>
<dbReference type="OrthoDB" id="941679at2759"/>
<proteinExistence type="inferred from homology"/>
<evidence type="ECO:0000256" key="2">
    <source>
        <dbReference type="ARBA" id="ARBA00008773"/>
    </source>
</evidence>
<dbReference type="InterPro" id="IPR050732">
    <property type="entry name" value="Beta-glucan_modifiers"/>
</dbReference>
<dbReference type="GO" id="GO:0009986">
    <property type="term" value="C:cell surface"/>
    <property type="evidence" value="ECO:0007669"/>
    <property type="project" value="TreeGrafter"/>
</dbReference>
<dbReference type="GO" id="GO:0005576">
    <property type="term" value="C:extracellular region"/>
    <property type="evidence" value="ECO:0007669"/>
    <property type="project" value="TreeGrafter"/>
</dbReference>
<sequence length="448" mass="46719">MKFTTLAFGAISISQLAAAQPHRADHAHREKHNKRNVVETIIDTVYAEVTGPNVIILVNQNGVPISTMTEGLVDENVRIYSTDQGVRPHTPMVQPTSATTLATVASSQAQIPTPAATEAPAAAPVVVEATSTAAAPVSTTSVSAPVLAASLEIQIEDAATKPSTTIVAVATKASTSSVASASTVSSSGNGFSYSPYTASGECKTQDQVNTDFEDISGFSFVRIYGVDCDQTNTVLTAAKAKGMKLFAGVFDITELSSAISTIADAADGDWSYFHTVSIGNELVDGGTAVDTVVAAVNSGRTLLRAAGFTGPVVIVDTLVAARTNPSICDNSDYCAVNCHPFFDGGVTAQEAGSFLTAQILTLQAVLSDESQEIMITETGWPSQGTTNELAVPSTENQADAISSIKSEFSDNPGDVVLFTVYNDMWKTNTDAQFEAEQFWGFNGTAPSG</sequence>
<dbReference type="Proteomes" id="UP000887226">
    <property type="component" value="Unassembled WGS sequence"/>
</dbReference>
<name>A0A9P7Z1C2_9HELO</name>
<evidence type="ECO:0000256" key="4">
    <source>
        <dbReference type="ARBA" id="ARBA00022525"/>
    </source>
</evidence>
<comment type="subcellular location">
    <subcellularLocation>
        <location evidence="1">Secreted</location>
        <location evidence="1">Cell wall</location>
    </subcellularLocation>
</comment>
<dbReference type="Pfam" id="PF00332">
    <property type="entry name" value="Glyco_hydro_17"/>
    <property type="match status" value="1"/>
</dbReference>
<dbReference type="GO" id="GO:0042973">
    <property type="term" value="F:glucan endo-1,3-beta-D-glucosidase activity"/>
    <property type="evidence" value="ECO:0007669"/>
    <property type="project" value="TreeGrafter"/>
</dbReference>
<evidence type="ECO:0000256" key="6">
    <source>
        <dbReference type="ARBA" id="ARBA00022801"/>
    </source>
</evidence>
<evidence type="ECO:0000313" key="9">
    <source>
        <dbReference type="EMBL" id="KAG9243431.1"/>
    </source>
</evidence>
<keyword evidence="3" id="KW-0134">Cell wall</keyword>
<dbReference type="EMBL" id="MU253977">
    <property type="protein sequence ID" value="KAG9243431.1"/>
    <property type="molecule type" value="Genomic_DNA"/>
</dbReference>